<feature type="domain" description="HTH lysR-type" evidence="5">
    <location>
        <begin position="1"/>
        <end position="58"/>
    </location>
</feature>
<dbReference type="Gene3D" id="1.10.10.10">
    <property type="entry name" value="Winged helix-like DNA-binding domain superfamily/Winged helix DNA-binding domain"/>
    <property type="match status" value="1"/>
</dbReference>
<dbReference type="EMBL" id="RKMG01000003">
    <property type="protein sequence ID" value="RPA63685.1"/>
    <property type="molecule type" value="Genomic_DNA"/>
</dbReference>
<dbReference type="OrthoDB" id="9803735at2"/>
<accession>A0A3N4GNE9</accession>
<comment type="caution">
    <text evidence="6">The sequence shown here is derived from an EMBL/GenBank/DDBJ whole genome shotgun (WGS) entry which is preliminary data.</text>
</comment>
<dbReference type="InterPro" id="IPR036388">
    <property type="entry name" value="WH-like_DNA-bd_sf"/>
</dbReference>
<dbReference type="RefSeq" id="WP_123779283.1">
    <property type="nucleotide sequence ID" value="NZ_RKMG01000003.1"/>
</dbReference>
<dbReference type="Pfam" id="PF03466">
    <property type="entry name" value="LysR_substrate"/>
    <property type="match status" value="1"/>
</dbReference>
<keyword evidence="7" id="KW-1185">Reference proteome</keyword>
<dbReference type="CDD" id="cd05466">
    <property type="entry name" value="PBP2_LTTR_substrate"/>
    <property type="match status" value="1"/>
</dbReference>
<dbReference type="GO" id="GO:0005829">
    <property type="term" value="C:cytosol"/>
    <property type="evidence" value="ECO:0007669"/>
    <property type="project" value="TreeGrafter"/>
</dbReference>
<dbReference type="GO" id="GO:0003677">
    <property type="term" value="F:DNA binding"/>
    <property type="evidence" value="ECO:0007669"/>
    <property type="project" value="UniProtKB-KW"/>
</dbReference>
<dbReference type="InterPro" id="IPR000847">
    <property type="entry name" value="LysR_HTH_N"/>
</dbReference>
<evidence type="ECO:0000259" key="5">
    <source>
        <dbReference type="PROSITE" id="PS50931"/>
    </source>
</evidence>
<dbReference type="AlphaFoldDB" id="A0A3N4GNE9"/>
<dbReference type="InterPro" id="IPR005119">
    <property type="entry name" value="LysR_subst-bd"/>
</dbReference>
<dbReference type="InterPro" id="IPR050950">
    <property type="entry name" value="HTH-type_LysR_regulators"/>
</dbReference>
<dbReference type="PANTHER" id="PTHR30419:SF28">
    <property type="entry name" value="HTH-TYPE TRANSCRIPTIONAL REGULATOR BSDA"/>
    <property type="match status" value="1"/>
</dbReference>
<evidence type="ECO:0000313" key="6">
    <source>
        <dbReference type="EMBL" id="RPA63685.1"/>
    </source>
</evidence>
<dbReference type="GO" id="GO:0003700">
    <property type="term" value="F:DNA-binding transcription factor activity"/>
    <property type="evidence" value="ECO:0007669"/>
    <property type="project" value="InterPro"/>
</dbReference>
<dbReference type="PANTHER" id="PTHR30419">
    <property type="entry name" value="HTH-TYPE TRANSCRIPTIONAL REGULATOR YBHD"/>
    <property type="match status" value="1"/>
</dbReference>
<comment type="similarity">
    <text evidence="1">Belongs to the LysR transcriptional regulatory family.</text>
</comment>
<name>A0A3N4GNE9_9LACT</name>
<dbReference type="Pfam" id="PF00126">
    <property type="entry name" value="HTH_1"/>
    <property type="match status" value="1"/>
</dbReference>
<evidence type="ECO:0000256" key="2">
    <source>
        <dbReference type="ARBA" id="ARBA00023015"/>
    </source>
</evidence>
<dbReference type="Gene3D" id="3.40.190.290">
    <property type="match status" value="1"/>
</dbReference>
<evidence type="ECO:0000256" key="1">
    <source>
        <dbReference type="ARBA" id="ARBA00009437"/>
    </source>
</evidence>
<organism evidence="6 7">
    <name type="scientific">Aerococcus agrisoli</name>
    <dbReference type="NCBI Taxonomy" id="2487350"/>
    <lineage>
        <taxon>Bacteria</taxon>
        <taxon>Bacillati</taxon>
        <taxon>Bacillota</taxon>
        <taxon>Bacilli</taxon>
        <taxon>Lactobacillales</taxon>
        <taxon>Aerococcaceae</taxon>
        <taxon>Aerococcus</taxon>
    </lineage>
</organism>
<dbReference type="InterPro" id="IPR036390">
    <property type="entry name" value="WH_DNA-bd_sf"/>
</dbReference>
<keyword evidence="4" id="KW-0804">Transcription</keyword>
<dbReference type="Proteomes" id="UP000273977">
    <property type="component" value="Unassembled WGS sequence"/>
</dbReference>
<evidence type="ECO:0000256" key="3">
    <source>
        <dbReference type="ARBA" id="ARBA00023125"/>
    </source>
</evidence>
<dbReference type="PROSITE" id="PS50931">
    <property type="entry name" value="HTH_LYSR"/>
    <property type="match status" value="1"/>
</dbReference>
<evidence type="ECO:0000313" key="7">
    <source>
        <dbReference type="Proteomes" id="UP000273977"/>
    </source>
</evidence>
<gene>
    <name evidence="6" type="ORF">EF384_01850</name>
</gene>
<dbReference type="SUPFAM" id="SSF53850">
    <property type="entry name" value="Periplasmic binding protein-like II"/>
    <property type="match status" value="1"/>
</dbReference>
<keyword evidence="2" id="KW-0805">Transcription regulation</keyword>
<sequence length="302" mass="34210">MNIEQLANIVEVAKTKSFTKAANHRNVTLPTLSLSVSNLEKEFEIKIFHRSHSETVPTKEGLVIIEIAKEIIEKIENLNESVQILKDDLNGTIRLASLPGFMSLIMDSVANLNGDYPSIQLNLFEGNSNQIYDQIRNQESDFAIIAFNDQEIRANKELIFEKIVAGKMVIVVNKQSPLANREAVTLADIQNEPIAMHDDVKLKEIFSEYEQMNITLLTNNVDSIRKTLVNNTAITIGLDYSFKTDPFFYESKDLVLVDLIKPHQVQNYIGIARLKNARFSEMDRIAVNYMKEAFQKCLAANS</sequence>
<reference evidence="6 7" key="1">
    <citation type="submission" date="2018-11" db="EMBL/GenBank/DDBJ databases">
        <title>Aerococcus sp. SJQ22, whole genome shotgun sequence.</title>
        <authorList>
            <person name="Sun L."/>
            <person name="Gao X."/>
            <person name="Chen W."/>
            <person name="Huang K."/>
        </authorList>
    </citation>
    <scope>NUCLEOTIDE SEQUENCE [LARGE SCALE GENOMIC DNA]</scope>
    <source>
        <strain evidence="6 7">SJQ22</strain>
    </source>
</reference>
<protein>
    <submittedName>
        <fullName evidence="6">LysR family transcriptional regulator</fullName>
    </submittedName>
</protein>
<proteinExistence type="inferred from homology"/>
<keyword evidence="3" id="KW-0238">DNA-binding</keyword>
<dbReference type="SUPFAM" id="SSF46785">
    <property type="entry name" value="Winged helix' DNA-binding domain"/>
    <property type="match status" value="1"/>
</dbReference>
<evidence type="ECO:0000256" key="4">
    <source>
        <dbReference type="ARBA" id="ARBA00023163"/>
    </source>
</evidence>